<feature type="domain" description="DUF4873" evidence="2">
    <location>
        <begin position="13"/>
        <end position="103"/>
    </location>
</feature>
<sequence>MTSAVPHSPHDDADYLGEATLVIGGREFAVRVEFRGYVEPIDGIYRWIGRVRPHDALTELLGDEPRTPVTIRTAHSARDAVIGDPDPWGRYRIAGKSTPPFHVPTELSEVEGGGQASGGTD</sequence>
<evidence type="ECO:0000313" key="3">
    <source>
        <dbReference type="EMBL" id="RBO94213.1"/>
    </source>
</evidence>
<dbReference type="STRING" id="1210090.GCA_001613185_06947"/>
<feature type="compositionally biased region" description="Gly residues" evidence="1">
    <location>
        <begin position="111"/>
        <end position="121"/>
    </location>
</feature>
<name>A0A366DVV0_9NOCA</name>
<keyword evidence="4" id="KW-1185">Reference proteome</keyword>
<dbReference type="OrthoDB" id="3683556at2"/>
<gene>
    <name evidence="3" type="ORF">DFR74_102636</name>
</gene>
<organism evidence="3 4">
    <name type="scientific">Nocardia puris</name>
    <dbReference type="NCBI Taxonomy" id="208602"/>
    <lineage>
        <taxon>Bacteria</taxon>
        <taxon>Bacillati</taxon>
        <taxon>Actinomycetota</taxon>
        <taxon>Actinomycetes</taxon>
        <taxon>Mycobacteriales</taxon>
        <taxon>Nocardiaceae</taxon>
        <taxon>Nocardia</taxon>
    </lineage>
</organism>
<reference evidence="3 4" key="1">
    <citation type="submission" date="2018-06" db="EMBL/GenBank/DDBJ databases">
        <title>Genomic Encyclopedia of Type Strains, Phase IV (KMG-IV): sequencing the most valuable type-strain genomes for metagenomic binning, comparative biology and taxonomic classification.</title>
        <authorList>
            <person name="Goeker M."/>
        </authorList>
    </citation>
    <scope>NUCLEOTIDE SEQUENCE [LARGE SCALE GENOMIC DNA]</scope>
    <source>
        <strain evidence="3 4">DSM 44599</strain>
    </source>
</reference>
<accession>A0A366DVV0</accession>
<dbReference type="Pfam" id="PF16170">
    <property type="entry name" value="DUF4873"/>
    <property type="match status" value="1"/>
</dbReference>
<proteinExistence type="predicted"/>
<dbReference type="InterPro" id="IPR032371">
    <property type="entry name" value="DUF4873"/>
</dbReference>
<comment type="caution">
    <text evidence="3">The sequence shown here is derived from an EMBL/GenBank/DDBJ whole genome shotgun (WGS) entry which is preliminary data.</text>
</comment>
<evidence type="ECO:0000313" key="4">
    <source>
        <dbReference type="Proteomes" id="UP000252586"/>
    </source>
</evidence>
<evidence type="ECO:0000259" key="2">
    <source>
        <dbReference type="Pfam" id="PF16170"/>
    </source>
</evidence>
<dbReference type="EMBL" id="QNRE01000002">
    <property type="protein sequence ID" value="RBO94213.1"/>
    <property type="molecule type" value="Genomic_DNA"/>
</dbReference>
<protein>
    <submittedName>
        <fullName evidence="3">Uncharacterized protein DUF4873</fullName>
    </submittedName>
</protein>
<dbReference type="Proteomes" id="UP000252586">
    <property type="component" value="Unassembled WGS sequence"/>
</dbReference>
<feature type="region of interest" description="Disordered" evidence="1">
    <location>
        <begin position="97"/>
        <end position="121"/>
    </location>
</feature>
<evidence type="ECO:0000256" key="1">
    <source>
        <dbReference type="SAM" id="MobiDB-lite"/>
    </source>
</evidence>
<dbReference type="RefSeq" id="WP_067514559.1">
    <property type="nucleotide sequence ID" value="NZ_QNRE01000002.1"/>
</dbReference>
<dbReference type="AlphaFoldDB" id="A0A366DVV0"/>